<dbReference type="GO" id="GO:0004312">
    <property type="term" value="F:fatty acid synthase activity"/>
    <property type="evidence" value="ECO:0007669"/>
    <property type="project" value="TreeGrafter"/>
</dbReference>
<dbReference type="InterPro" id="IPR042104">
    <property type="entry name" value="PKS_dehydratase_sf"/>
</dbReference>
<dbReference type="EMBL" id="AM407731">
    <property type="protein sequence ID" value="CAL58687.1"/>
    <property type="molecule type" value="Genomic_DNA"/>
</dbReference>
<dbReference type="SMART" id="SM01294">
    <property type="entry name" value="PKS_PP_betabranch"/>
    <property type="match status" value="2"/>
</dbReference>
<dbReference type="Pfam" id="PF08659">
    <property type="entry name" value="KR"/>
    <property type="match status" value="2"/>
</dbReference>
<dbReference type="InterPro" id="IPR015083">
    <property type="entry name" value="NorB/c/GfsB-D-like_docking"/>
</dbReference>
<dbReference type="InterPro" id="IPR020807">
    <property type="entry name" value="PKS_DH"/>
</dbReference>
<dbReference type="CDD" id="cd00833">
    <property type="entry name" value="PKS"/>
    <property type="match status" value="2"/>
</dbReference>
<feature type="domain" description="Carrier" evidence="11">
    <location>
        <begin position="3219"/>
        <end position="3294"/>
    </location>
</feature>
<keyword evidence="5" id="KW-0045">Antibiotic biosynthesis</keyword>
<dbReference type="ESTHER" id="sorce-SPIJ">
    <property type="family name" value="Thioesterase"/>
</dbReference>
<keyword evidence="3" id="KW-0597">Phosphoprotein</keyword>
<feature type="domain" description="PKS/mFAS DH" evidence="13">
    <location>
        <begin position="941"/>
        <end position="1217"/>
    </location>
</feature>
<dbReference type="PROSITE" id="PS00012">
    <property type="entry name" value="PHOSPHOPANTETHEINE"/>
    <property type="match status" value="2"/>
</dbReference>
<feature type="region of interest" description="Disordered" evidence="10">
    <location>
        <begin position="454"/>
        <end position="476"/>
    </location>
</feature>
<comment type="pathway">
    <text evidence="1">Antibiotic biosynthesis.</text>
</comment>
<dbReference type="InterPro" id="IPR050091">
    <property type="entry name" value="PKS_NRPS_Biosynth_Enz"/>
</dbReference>
<protein>
    <submittedName>
        <fullName evidence="14">Polyketide synthase</fullName>
    </submittedName>
</protein>
<feature type="domain" description="Ketosynthase family 3 (KS3)" evidence="12">
    <location>
        <begin position="34"/>
        <end position="457"/>
    </location>
</feature>
<dbReference type="Gene3D" id="3.40.50.720">
    <property type="entry name" value="NAD(P)-binding Rossmann-like Domain"/>
    <property type="match status" value="2"/>
</dbReference>
<evidence type="ECO:0000256" key="9">
    <source>
        <dbReference type="SAM" id="Coils"/>
    </source>
</evidence>
<comment type="function">
    <text evidence="7">Involved in production of the polyketide antibiotic thailandamide.</text>
</comment>
<feature type="region of interest" description="N-terminal hotdog fold" evidence="8">
    <location>
        <begin position="941"/>
        <end position="1064"/>
    </location>
</feature>
<organism evidence="14">
    <name type="scientific">Sorangium cellulosum</name>
    <name type="common">Polyangium cellulosum</name>
    <dbReference type="NCBI Taxonomy" id="56"/>
    <lineage>
        <taxon>Bacteria</taxon>
        <taxon>Pseudomonadati</taxon>
        <taxon>Myxococcota</taxon>
        <taxon>Polyangia</taxon>
        <taxon>Polyangiales</taxon>
        <taxon>Polyangiaceae</taxon>
        <taxon>Sorangium</taxon>
    </lineage>
</organism>
<feature type="compositionally biased region" description="Basic and acidic residues" evidence="10">
    <location>
        <begin position="2247"/>
        <end position="2258"/>
    </location>
</feature>
<dbReference type="SUPFAM" id="SSF51735">
    <property type="entry name" value="NAD(P)-binding Rossmann-fold domains"/>
    <property type="match status" value="4"/>
</dbReference>
<dbReference type="Gene3D" id="3.40.366.10">
    <property type="entry name" value="Malonyl-Coenzyme A Acyl Carrier Protein, domain 2"/>
    <property type="match status" value="2"/>
</dbReference>
<evidence type="ECO:0000313" key="14">
    <source>
        <dbReference type="EMBL" id="CAD43451.1"/>
    </source>
</evidence>
<keyword evidence="6" id="KW-0511">Multifunctional enzyme</keyword>
<dbReference type="InterPro" id="IPR016039">
    <property type="entry name" value="Thiolase-like"/>
</dbReference>
<feature type="region of interest" description="C-terminal hotdog fold" evidence="8">
    <location>
        <begin position="1078"/>
        <end position="1217"/>
    </location>
</feature>
<dbReference type="InterPro" id="IPR014031">
    <property type="entry name" value="Ketoacyl_synth_C"/>
</dbReference>
<dbReference type="InterPro" id="IPR049900">
    <property type="entry name" value="PKS_mFAS_DH"/>
</dbReference>
<dbReference type="InterPro" id="IPR032821">
    <property type="entry name" value="PKS_assoc"/>
</dbReference>
<dbReference type="SUPFAM" id="SSF52151">
    <property type="entry name" value="FabD/lysophospholipase-like"/>
    <property type="match status" value="2"/>
</dbReference>
<dbReference type="SMART" id="SM00825">
    <property type="entry name" value="PKS_KS"/>
    <property type="match status" value="2"/>
</dbReference>
<dbReference type="PROSITE" id="PS50075">
    <property type="entry name" value="CARRIER"/>
    <property type="match status" value="2"/>
</dbReference>
<dbReference type="InterPro" id="IPR014030">
    <property type="entry name" value="Ketoacyl_synth_N"/>
</dbReference>
<evidence type="ECO:0000256" key="4">
    <source>
        <dbReference type="ARBA" id="ARBA00022679"/>
    </source>
</evidence>
<dbReference type="SUPFAM" id="SSF55048">
    <property type="entry name" value="Probable ACP-binding domain of malonyl-CoA ACP transacylase"/>
    <property type="match status" value="2"/>
</dbReference>
<feature type="region of interest" description="Disordered" evidence="10">
    <location>
        <begin position="2247"/>
        <end position="2267"/>
    </location>
</feature>
<dbReference type="CDD" id="cd08952">
    <property type="entry name" value="KR_1_SDR_x"/>
    <property type="match status" value="1"/>
</dbReference>
<dbReference type="SMART" id="SM00822">
    <property type="entry name" value="PKS_KR"/>
    <property type="match status" value="2"/>
</dbReference>
<dbReference type="SUPFAM" id="SSF53474">
    <property type="entry name" value="alpha/beta-Hydrolases"/>
    <property type="match status" value="1"/>
</dbReference>
<reference evidence="14" key="1">
    <citation type="submission" date="2002-08" db="EMBL/GenBank/DDBJ databases">
        <title>The spirangiene synthase from Sorangium cellulosum So ce90 - Module duplications as strategy behind the evolution of polyketide synthases.</title>
        <authorList>
            <person name="Knauber J."/>
            <person name="Bloecker H."/>
            <person name="Mueller R."/>
            <person name="Nordsiek G."/>
            <person name="Beyer S."/>
        </authorList>
    </citation>
    <scope>NUCLEOTIDE SEQUENCE</scope>
</reference>
<dbReference type="FunFam" id="3.40.47.10:FF:000019">
    <property type="entry name" value="Polyketide synthase type I"/>
    <property type="match status" value="2"/>
</dbReference>
<dbReference type="SMART" id="SM00827">
    <property type="entry name" value="PKS_AT"/>
    <property type="match status" value="2"/>
</dbReference>
<dbReference type="InterPro" id="IPR055123">
    <property type="entry name" value="SpnB-like_Rossmann"/>
</dbReference>
<gene>
    <name evidence="14" type="primary">spiJ</name>
</gene>
<dbReference type="InterPro" id="IPR020841">
    <property type="entry name" value="PKS_Beta-ketoAc_synthase_dom"/>
</dbReference>
<dbReference type="PROSITE" id="PS00606">
    <property type="entry name" value="KS3_1"/>
    <property type="match status" value="2"/>
</dbReference>
<dbReference type="Pfam" id="PF08990">
    <property type="entry name" value="Docking"/>
    <property type="match status" value="1"/>
</dbReference>
<dbReference type="Pfam" id="PF00109">
    <property type="entry name" value="ketoacyl-synt"/>
    <property type="match status" value="2"/>
</dbReference>
<evidence type="ECO:0000256" key="10">
    <source>
        <dbReference type="SAM" id="MobiDB-lite"/>
    </source>
</evidence>
<dbReference type="Gene3D" id="3.40.47.10">
    <property type="match status" value="2"/>
</dbReference>
<dbReference type="Pfam" id="PF14765">
    <property type="entry name" value="PS-DH"/>
    <property type="match status" value="1"/>
</dbReference>
<dbReference type="CDD" id="cd08956">
    <property type="entry name" value="KR_3_FAS_SDR_x"/>
    <property type="match status" value="1"/>
</dbReference>
<dbReference type="InterPro" id="IPR001031">
    <property type="entry name" value="Thioesterase"/>
</dbReference>
<dbReference type="PROSITE" id="PS52004">
    <property type="entry name" value="KS3_2"/>
    <property type="match status" value="2"/>
</dbReference>
<evidence type="ECO:0000256" key="1">
    <source>
        <dbReference type="ARBA" id="ARBA00004792"/>
    </source>
</evidence>
<feature type="active site" description="Proton acceptor; for dehydratase activity" evidence="8">
    <location>
        <position position="973"/>
    </location>
</feature>
<dbReference type="InterPro" id="IPR018201">
    <property type="entry name" value="Ketoacyl_synth_AS"/>
</dbReference>
<dbReference type="SUPFAM" id="SSF47336">
    <property type="entry name" value="ACP-like"/>
    <property type="match status" value="2"/>
</dbReference>
<dbReference type="Pfam" id="PF00975">
    <property type="entry name" value="Thioesterase"/>
    <property type="match status" value="1"/>
</dbReference>
<keyword evidence="4" id="KW-0808">Transferase</keyword>
<dbReference type="Gene3D" id="3.30.70.3290">
    <property type="match status" value="2"/>
</dbReference>
<dbReference type="InterPro" id="IPR036291">
    <property type="entry name" value="NAD(P)-bd_dom_sf"/>
</dbReference>
<keyword evidence="9" id="KW-0175">Coiled coil</keyword>
<dbReference type="InterPro" id="IPR036736">
    <property type="entry name" value="ACP-like_sf"/>
</dbReference>
<dbReference type="InterPro" id="IPR001227">
    <property type="entry name" value="Ac_transferase_dom_sf"/>
</dbReference>
<dbReference type="InterPro" id="IPR049551">
    <property type="entry name" value="PKS_DH_C"/>
</dbReference>
<evidence type="ECO:0000256" key="5">
    <source>
        <dbReference type="ARBA" id="ARBA00023194"/>
    </source>
</evidence>
<evidence type="ECO:0000259" key="12">
    <source>
        <dbReference type="PROSITE" id="PS52004"/>
    </source>
</evidence>
<evidence type="ECO:0000256" key="8">
    <source>
        <dbReference type="PROSITE-ProRule" id="PRU01363"/>
    </source>
</evidence>
<dbReference type="Gene3D" id="3.10.129.110">
    <property type="entry name" value="Polyketide synthase dehydratase"/>
    <property type="match status" value="1"/>
</dbReference>
<dbReference type="InterPro" id="IPR049552">
    <property type="entry name" value="PKS_DH_N"/>
</dbReference>
<feature type="domain" description="Ketosynthase family 3 (KS3)" evidence="12">
    <location>
        <begin position="1826"/>
        <end position="2249"/>
    </location>
</feature>
<feature type="active site" description="Proton donor; for dehydratase activity" evidence="8">
    <location>
        <position position="1139"/>
    </location>
</feature>
<dbReference type="Pfam" id="PF00550">
    <property type="entry name" value="PP-binding"/>
    <property type="match status" value="2"/>
</dbReference>
<evidence type="ECO:0000256" key="6">
    <source>
        <dbReference type="ARBA" id="ARBA00023268"/>
    </source>
</evidence>
<dbReference type="Gene3D" id="3.40.50.1820">
    <property type="entry name" value="alpha/beta hydrolase"/>
    <property type="match status" value="1"/>
</dbReference>
<dbReference type="InterPro" id="IPR020806">
    <property type="entry name" value="PKS_PP-bd"/>
</dbReference>
<feature type="domain" description="Carrier" evidence="11">
    <location>
        <begin position="1729"/>
        <end position="1806"/>
    </location>
</feature>
<sequence>MSSSNQELVEALRASLTDVERLKQRNRELVRASREPIAIVAMSCRFPGGVRSPEDLWQLLEAGRDAVSGFPEDRGWNVEPRVDRDASDGRVRAREGGFLADAGAFDPAFFGISPRDSLEMDPQQRLLLEATWEAIERAEIDPASLQGSQTGVFVGVMYNNYATRLFEPDADVEGYASFASSASVASGRIAYTFGFHGPTVTVDTACSSSLVAVHLACQALRSGECALALAGGVTVMATREAFDALSFAGSPDGRCKSFSADANGAGWSEGAGMVLLERLSDAQRNGHPILAVIRGSAVNQDGKSQGLTAPNGPAQERVIRQALAAARLETHDIDAVEAHGTGTPLGDPIEANALLATYGLGRPAERPLWLGSLKSNVGHTQAAAGVGGIIKTVLALRNGLLPRTLHAHAPSPHVDWAAGGLRLLADAVPWTRNGRVRRAAVSSFGLSGTNAHVIVEEAPRPDRDEASPAPSGRDQALPVLLSAKTEDALRAQAARLHAHLAGDPGVSLVDVAASLATTRAHFDHRAAFVARSRDALLAALDAFARGAIDAPAAVASVARRAPTRLALLFTGQGSQRPAMGRGLYDAFPAFRDALDAVASHFDRELDRPLLDVLFAPGGSELAALLDETLFTQPALFALEVALFRLVEACGLRPDALLGHSIGELVAAHVAGVLSLEDACTLVAARARLMHALPPRDAAMVALNASEREVLDVLSAHPTGVGIAAVNGPASVVVSGDEDAVLAVAASFQARGRKTSRLRVSHAFHSHHMDPLLEAFRRVAEGLTFHPPRIPIVSNVTGARAEEGELTSPDYWVRHVRGAVRFADGVQALRADGVSSFLELGPHGVLCALGSAALQEDRPPPEGAAFVPALRAERADDDAFAAALGALYTRGLTLDWRALFAPFAPRRVPLPTYAFQRDRFWLDAPASLTADVASAGLAPAGHPLLAAVTPVAGEDAVLFTGRISLTEHPWLEGHSVFGAPILPATAFLDLALAAARHLGLARVDELTLEAPLALAGGGLLLQLHVAPPDARGVRAIAVHARPEADEGAPWTRHATGLLAPLRDLDASASDLRAWPPPGAAPQSIDGLYARLADAGLAYGDAFRGLRAVYTRGDDVFAEVRLPAEIALDAARFELHPALLDAAFHALLRKRADDTGDVTLPFSWTGVSLARRGVATLRVHFGATRDRRGLALTLADAAGEPVATIEGLHGRPASEKQIHGDEDVDRLRYRVAWKSIAPSELAAARDLRGAWLVVAPEHGEGPRLARAVGRALSARGAEIVELAVGDGDATRDHLDARMRGALAGREALRGVLSFASLDETPLAADAAIPRGLAVTLALVQALGDVAGDAPLWLFTEGAVSTSATDPIASPAQAMTWGLGRVVALEHPARWGGLIDLGKDALDPADALDRVLAALATRDDEDQLAVRPSGLYARRLVRAPRSEAAEARALAPRGTALVTGGTGALGAHVARWLAKSGADSIVLTSRRGPDAPGADTLAAELTALGARVTITACDVADRAALASLVARLDEGEAPIRAVFHAGGAMPEAPLAATGVGDLSAAIRGKVQGARHLDELLRDRALDAFVLFASGAGVWGGARQGAYAAANAFLDALAESRRARGLTATSIAWGAWAGGGMVASDAATARHLRRRGIAPMAPARALAALARALRHDDANVTVADVDWARFAPSFASARPRPLLRDLPEAKRALARSERPDARASTLTDRLAGLAAPERERALSDVVRAEVASALGLAASALDTSRPLQELGLDSLVAVELRNRLAALAGVRLPATLIFDHPTASALARFLAGTLFGHDAALPAAPAPAAARGNDDAIAIVAMSCRYPGGVRTPEELWQLLEAGRDAISGFPTNRGWDLDARAPIAPSAASPAREGGFLLDADRFDPGFFSISPREALDMDPQQRILLEIAWEAIERAAIEPASLQGSPTGVFVGVMYNNYSARVLVGDDREGYVGLCSSASIASGRIAYTLGLQGPTLTVDTACSSSLVALHLACQALRSGECALALAGGVTVMASRGAFDGLAFLGAGAPDGRCKSFSADANGAGWSEGAGMVLLERLSDAQRNGHPILAVIRGSAVNQDGKSQGLTAPNGPAQERVIRQALAAARLETHDIDAVEAHGTGTPLGDPIEANALLATYGLGRPAERPLWLGSLKSNVGHTQAAAGVGGIIKTVLALRNGLLPRTLHAHAPSPHVDWAAGGLRLLADAVPWTRNGRVRRAAVSSFGLSGTNAHVIVEEAPRPDRDEASPAPSGRDQALPVLLSAKTEDALRAQAARLHAHLAGDPGASLVDVAASLATTRAHFDHRAAFVARSRDALLAALDAFARGAIDAPASVARRAPTRLALLFTGQGSQRPAMGRGLYDAFPAFRDALDAVASHFDRELDRPLLDVLFAPGGSELAALLDETLFTQPALFALEVALFRLVEACGLRPDALLGHSIGELVAAHVAGVLSLEDACTLVAARARLMHALPPRDAAMVALNASEREVLDVLSAHPTGVGIAAVNGPASVVVSGDEDAVLAVAASFQARGRKTSRLRVSHAFNSHHMDPLLEAFRRVAEGLTFHPPRIPIVSNVTGARAEEGELTSPDYWVRHVRGAVSFPDGVKSAPDGVSSFLELGPHGVLCALGSAALQEDRPPPEGAAFVPALRAERADDDAFAAALGALYTRGLTLDWRALFAPFAPRRVPLPTYAFQRDRFWLDAPASLGPRASARDGDGAKPAHDALFRVEWVELPVPSRVEALGRVAFVGGDPATPFDAGAAEAAVAYGDLAAMTDAVAGGATPPDVAVVSFVSPDETRETMHVSSVAAASAVHDATARALALFKAWLADERFASCALVALTRRAVATCPGEDIEDLAHAALSGLVRSAQAEHSDRAILLVDVDGTGASRRALAGAIATARTSLEPALALRDGRCLAPRLARVAQDTARAARPLPEGGTVLVTGGTGTLGGAIARHLVERHGVRHLVLTSRRGSAADGSAALQRDLEAAGASVTIAACDAADRDALARLVASIDREHPLTAVVHAAGVLDDGLLRSMTAERLHAVLRAKVDAALHLHDVTRALDLTAFVMFSSVAGVVGAPGQGNYAAANSFLDALAHHRGAHGLAAVALDWGYWAQASGLTGHLTGADLRRMARGGLRALATDEGLALFDLALGRTDAALVPASFDLAALHADAPRDLPALFRKLAFPHAERATPRGPRLRALPRAERERALADVVRAEIASVLGHTAASAIEAHRPFLELGLDSLMAVELRAKLASATGLRLASAFLVDHTTLDAVTRALLARLEQDDTHDAPAAEPSGDADERRDTALFSLFKQAIHADEPDLAHSLLLAAGEIRYRHERAARTAPKVLEPARLARGPLGPGLVCLPSFYPPVSVYTRFAAALRGERDVWLLPPPGYARGEHLAPDMPALIEHQAAAIVRSTAGSPFAIVAYSSSGWLAYATASCLESKGSSPRALVLLDHVDQSIPRELGHQIWREWVDFPVPARDDVEMSALGHYVKLPQAETPAQIAAPILLVRPATLSATDVWPPHWRAPEAVVEVPGSHSTMLVTHAESTARAVHEWLLSRPA</sequence>
<dbReference type="InterPro" id="IPR016036">
    <property type="entry name" value="Malonyl_transacylase_ACP-bd"/>
</dbReference>
<evidence type="ECO:0000259" key="11">
    <source>
        <dbReference type="PROSITE" id="PS50075"/>
    </source>
</evidence>
<dbReference type="GO" id="GO:0006633">
    <property type="term" value="P:fatty acid biosynthetic process"/>
    <property type="evidence" value="ECO:0007669"/>
    <property type="project" value="InterPro"/>
</dbReference>
<dbReference type="Gene3D" id="1.10.1200.10">
    <property type="entry name" value="ACP-like"/>
    <property type="match status" value="2"/>
</dbReference>
<dbReference type="GO" id="GO:0031177">
    <property type="term" value="F:phosphopantetheine binding"/>
    <property type="evidence" value="ECO:0007669"/>
    <property type="project" value="InterPro"/>
</dbReference>
<evidence type="ECO:0000256" key="2">
    <source>
        <dbReference type="ARBA" id="ARBA00022450"/>
    </source>
</evidence>
<dbReference type="Pfam" id="PF16197">
    <property type="entry name" value="KAsynt_C_assoc"/>
    <property type="match status" value="2"/>
</dbReference>
<accession>Q8GBX4</accession>
<dbReference type="InterPro" id="IPR029058">
    <property type="entry name" value="AB_hydrolase_fold"/>
</dbReference>
<dbReference type="SMART" id="SM00824">
    <property type="entry name" value="PKS_TE"/>
    <property type="match status" value="1"/>
</dbReference>
<dbReference type="PANTHER" id="PTHR43775:SF51">
    <property type="entry name" value="INACTIVE PHENOLPHTHIOCEROL SYNTHESIS POLYKETIDE SYNTHASE TYPE I PKS1-RELATED"/>
    <property type="match status" value="1"/>
</dbReference>
<dbReference type="GO" id="GO:0004315">
    <property type="term" value="F:3-oxoacyl-[acyl-carrier-protein] synthase activity"/>
    <property type="evidence" value="ECO:0007669"/>
    <property type="project" value="InterPro"/>
</dbReference>
<name>Q8GBX4_SORCE</name>
<dbReference type="InterPro" id="IPR057326">
    <property type="entry name" value="KR_dom"/>
</dbReference>
<dbReference type="InterPro" id="IPR006162">
    <property type="entry name" value="Ppantetheine_attach_site"/>
</dbReference>
<proteinExistence type="predicted"/>
<dbReference type="InterPro" id="IPR020802">
    <property type="entry name" value="TesA-like"/>
</dbReference>
<dbReference type="SMART" id="SM00823">
    <property type="entry name" value="PKS_PP"/>
    <property type="match status" value="2"/>
</dbReference>
<feature type="compositionally biased region" description="Basic and acidic residues" evidence="10">
    <location>
        <begin position="454"/>
        <end position="466"/>
    </location>
</feature>
<evidence type="ECO:0000256" key="3">
    <source>
        <dbReference type="ARBA" id="ARBA00022553"/>
    </source>
</evidence>
<dbReference type="InterPro" id="IPR014043">
    <property type="entry name" value="Acyl_transferase_dom"/>
</dbReference>
<dbReference type="PROSITE" id="PS52019">
    <property type="entry name" value="PKS_MFAS_DH"/>
    <property type="match status" value="1"/>
</dbReference>
<evidence type="ECO:0000256" key="7">
    <source>
        <dbReference type="ARBA" id="ARBA00054155"/>
    </source>
</evidence>
<dbReference type="InterPro" id="IPR016035">
    <property type="entry name" value="Acyl_Trfase/lysoPLipase"/>
</dbReference>
<dbReference type="SMART" id="SM00826">
    <property type="entry name" value="PKS_DH"/>
    <property type="match status" value="1"/>
</dbReference>
<dbReference type="InterPro" id="IPR013968">
    <property type="entry name" value="PKS_KR"/>
</dbReference>
<evidence type="ECO:0000313" key="15">
    <source>
        <dbReference type="EMBL" id="CAL58687.1"/>
    </source>
</evidence>
<dbReference type="Pfam" id="PF02801">
    <property type="entry name" value="Ketoacyl-synt_C"/>
    <property type="match status" value="2"/>
</dbReference>
<dbReference type="GO" id="GO:0033068">
    <property type="term" value="P:macrolide biosynthetic process"/>
    <property type="evidence" value="ECO:0007669"/>
    <property type="project" value="UniProtKB-ARBA"/>
</dbReference>
<keyword evidence="2" id="KW-0596">Phosphopantetheine</keyword>
<dbReference type="FunFam" id="3.40.366.10:FF:000002">
    <property type="entry name" value="Probable polyketide synthase 2"/>
    <property type="match status" value="1"/>
</dbReference>
<dbReference type="EMBL" id="AJ505006">
    <property type="protein sequence ID" value="CAD43451.1"/>
    <property type="molecule type" value="Genomic_DNA"/>
</dbReference>
<dbReference type="Pfam" id="PF00698">
    <property type="entry name" value="Acyl_transf_1"/>
    <property type="match status" value="2"/>
</dbReference>
<dbReference type="PANTHER" id="PTHR43775">
    <property type="entry name" value="FATTY ACID SYNTHASE"/>
    <property type="match status" value="1"/>
</dbReference>
<dbReference type="Pfam" id="PF21089">
    <property type="entry name" value="PKS_DH_N"/>
    <property type="match status" value="1"/>
</dbReference>
<dbReference type="Pfam" id="PF22953">
    <property type="entry name" value="SpnB_Rossmann"/>
    <property type="match status" value="1"/>
</dbReference>
<dbReference type="SUPFAM" id="SSF53901">
    <property type="entry name" value="Thiolase-like"/>
    <property type="match status" value="2"/>
</dbReference>
<reference evidence="15" key="2">
    <citation type="journal article" date="2007" name="Chem. Biol.">
        <title>Spiroketal polyketide formation in Sorangium: identification and analysis of the biosynthetic gene cluster for the highly cytotoxic spirangienes.</title>
        <authorList>
            <person name="Frank B."/>
            <person name="Knauber J."/>
            <person name="Steinmetz H."/>
            <person name="Scharfe M."/>
            <person name="Bloecker H."/>
            <person name="Beyer S."/>
            <person name="Mueller R."/>
        </authorList>
    </citation>
    <scope>NUCLEOTIDE SEQUENCE</scope>
    <source>
        <strain evidence="15">So ce90</strain>
    </source>
</reference>
<evidence type="ECO:0000259" key="13">
    <source>
        <dbReference type="PROSITE" id="PS52019"/>
    </source>
</evidence>
<dbReference type="InterPro" id="IPR009081">
    <property type="entry name" value="PP-bd_ACP"/>
</dbReference>
<feature type="coiled-coil region" evidence="9">
    <location>
        <begin position="5"/>
        <end position="32"/>
    </location>
</feature>